<evidence type="ECO:0000313" key="8">
    <source>
        <dbReference type="Proteomes" id="UP000245125"/>
    </source>
</evidence>
<dbReference type="Gene3D" id="1.10.1040.10">
    <property type="entry name" value="N-(1-d-carboxylethyl)-l-norvaline Dehydrogenase, domain 2"/>
    <property type="match status" value="1"/>
</dbReference>
<dbReference type="Pfam" id="PF02737">
    <property type="entry name" value="3HCDH_N"/>
    <property type="match status" value="1"/>
</dbReference>
<dbReference type="OrthoDB" id="9771883at2"/>
<evidence type="ECO:0000259" key="6">
    <source>
        <dbReference type="Pfam" id="PF02737"/>
    </source>
</evidence>
<dbReference type="PANTHER" id="PTHR48075">
    <property type="entry name" value="3-HYDROXYACYL-COA DEHYDROGENASE FAMILY PROTEIN"/>
    <property type="match status" value="1"/>
</dbReference>
<dbReference type="InterPro" id="IPR006108">
    <property type="entry name" value="3HC_DH_C"/>
</dbReference>
<gene>
    <name evidence="7" type="ORF">NBG4_200002</name>
</gene>
<dbReference type="Pfam" id="PF00725">
    <property type="entry name" value="3HCDH"/>
    <property type="match status" value="1"/>
</dbReference>
<feature type="binding site" evidence="4">
    <location>
        <position position="97"/>
    </location>
    <ligand>
        <name>NAD(+)</name>
        <dbReference type="ChEBI" id="CHEBI:57540"/>
    </ligand>
</feature>
<dbReference type="InterPro" id="IPR006176">
    <property type="entry name" value="3-OHacyl-CoA_DH_NAD-bd"/>
</dbReference>
<keyword evidence="8" id="KW-1185">Reference proteome</keyword>
<dbReference type="PROSITE" id="PS00067">
    <property type="entry name" value="3HCDH"/>
    <property type="match status" value="1"/>
</dbReference>
<dbReference type="SUPFAM" id="SSF48179">
    <property type="entry name" value="6-phosphogluconate dehydrogenase C-terminal domain-like"/>
    <property type="match status" value="1"/>
</dbReference>
<feature type="binding site" evidence="4">
    <location>
        <begin position="10"/>
        <end position="15"/>
    </location>
    <ligand>
        <name>NAD(+)</name>
        <dbReference type="ChEBI" id="CHEBI:57540"/>
    </ligand>
</feature>
<dbReference type="InterPro" id="IPR006180">
    <property type="entry name" value="3-OHacyl-CoA_DH_CS"/>
</dbReference>
<dbReference type="GO" id="GO:0006631">
    <property type="term" value="P:fatty acid metabolic process"/>
    <property type="evidence" value="ECO:0007669"/>
    <property type="project" value="InterPro"/>
</dbReference>
<feature type="domain" description="3-hydroxyacyl-CoA dehydrogenase NAD binding" evidence="6">
    <location>
        <begin position="5"/>
        <end position="183"/>
    </location>
</feature>
<comment type="similarity">
    <text evidence="1">Belongs to the 3-hydroxyacyl-CoA dehydrogenase family.</text>
</comment>
<dbReference type="Proteomes" id="UP000245125">
    <property type="component" value="Unassembled WGS sequence"/>
</dbReference>
<dbReference type="PIRSF" id="PIRSF000105">
    <property type="entry name" value="HCDH"/>
    <property type="match status" value="1"/>
</dbReference>
<feature type="binding site" evidence="4">
    <location>
        <position position="273"/>
    </location>
    <ligand>
        <name>NAD(+)</name>
        <dbReference type="ChEBI" id="CHEBI:57540"/>
    </ligand>
</feature>
<name>A0A2U3QFV7_9BACT</name>
<feature type="site" description="Important for catalytic activity" evidence="3">
    <location>
        <position position="140"/>
    </location>
</feature>
<protein>
    <submittedName>
        <fullName evidence="7">3-hydroxybutyryl-CoA dehydrogenase</fullName>
        <ecNumber evidence="7">1.1.1.157</ecNumber>
    </submittedName>
</protein>
<feature type="binding site" evidence="4">
    <location>
        <position position="92"/>
    </location>
    <ligand>
        <name>NAD(+)</name>
        <dbReference type="ChEBI" id="CHEBI:57540"/>
    </ligand>
</feature>
<dbReference type="InterPro" id="IPR013328">
    <property type="entry name" value="6PGD_dom2"/>
</dbReference>
<evidence type="ECO:0000313" key="7">
    <source>
        <dbReference type="EMBL" id="SPQ00294.1"/>
    </source>
</evidence>
<dbReference type="GO" id="GO:0070403">
    <property type="term" value="F:NAD+ binding"/>
    <property type="evidence" value="ECO:0007669"/>
    <property type="project" value="InterPro"/>
</dbReference>
<reference evidence="8" key="1">
    <citation type="submission" date="2018-03" db="EMBL/GenBank/DDBJ databases">
        <authorList>
            <person name="Zecchin S."/>
        </authorList>
    </citation>
    <scope>NUCLEOTIDE SEQUENCE [LARGE SCALE GENOMIC DNA]</scope>
</reference>
<feature type="binding site" evidence="4">
    <location>
        <position position="119"/>
    </location>
    <ligand>
        <name>NAD(+)</name>
        <dbReference type="ChEBI" id="CHEBI:57540"/>
    </ligand>
</feature>
<dbReference type="InterPro" id="IPR036291">
    <property type="entry name" value="NAD(P)-bd_dom_sf"/>
</dbReference>
<dbReference type="EC" id="1.1.1.157" evidence="7"/>
<proteinExistence type="inferred from homology"/>
<accession>A0A2U3QFV7</accession>
<organism evidence="7 8">
    <name type="scientific">Candidatus Sulfobium mesophilum</name>
    <dbReference type="NCBI Taxonomy" id="2016548"/>
    <lineage>
        <taxon>Bacteria</taxon>
        <taxon>Pseudomonadati</taxon>
        <taxon>Nitrospirota</taxon>
        <taxon>Nitrospiria</taxon>
        <taxon>Nitrospirales</taxon>
        <taxon>Nitrospiraceae</taxon>
        <taxon>Candidatus Sulfobium</taxon>
    </lineage>
</organism>
<dbReference type="PANTHER" id="PTHR48075:SF5">
    <property type="entry name" value="3-HYDROXYBUTYRYL-COA DEHYDROGENASE"/>
    <property type="match status" value="1"/>
</dbReference>
<evidence type="ECO:0000256" key="4">
    <source>
        <dbReference type="PIRSR" id="PIRSR000105-2"/>
    </source>
</evidence>
<evidence type="ECO:0000256" key="1">
    <source>
        <dbReference type="ARBA" id="ARBA00009463"/>
    </source>
</evidence>
<evidence type="ECO:0000259" key="5">
    <source>
        <dbReference type="Pfam" id="PF00725"/>
    </source>
</evidence>
<dbReference type="EMBL" id="OUUY01000065">
    <property type="protein sequence ID" value="SPQ00294.1"/>
    <property type="molecule type" value="Genomic_DNA"/>
</dbReference>
<dbReference type="SUPFAM" id="SSF51735">
    <property type="entry name" value="NAD(P)-binding Rossmann-fold domains"/>
    <property type="match status" value="1"/>
</dbReference>
<dbReference type="InterPro" id="IPR022694">
    <property type="entry name" value="3-OHacyl-CoA_DH"/>
</dbReference>
<feature type="domain" description="3-hydroxyacyl-CoA dehydrogenase C-terminal" evidence="5">
    <location>
        <begin position="186"/>
        <end position="281"/>
    </location>
</feature>
<evidence type="ECO:0000256" key="2">
    <source>
        <dbReference type="ARBA" id="ARBA00023002"/>
    </source>
</evidence>
<dbReference type="Gene3D" id="3.40.50.720">
    <property type="entry name" value="NAD(P)-binding Rossmann-like Domain"/>
    <property type="match status" value="1"/>
</dbReference>
<dbReference type="InterPro" id="IPR008927">
    <property type="entry name" value="6-PGluconate_DH-like_C_sf"/>
</dbReference>
<feature type="binding site" evidence="4">
    <location>
        <position position="143"/>
    </location>
    <ligand>
        <name>NAD(+)</name>
        <dbReference type="ChEBI" id="CHEBI:57540"/>
    </ligand>
</feature>
<keyword evidence="4" id="KW-0520">NAD</keyword>
<dbReference type="FunFam" id="3.40.50.720:FF:000009">
    <property type="entry name" value="Fatty oxidation complex, alpha subunit"/>
    <property type="match status" value="1"/>
</dbReference>
<dbReference type="GO" id="GO:0008691">
    <property type="term" value="F:3-hydroxybutyryl-CoA dehydrogenase activity"/>
    <property type="evidence" value="ECO:0007669"/>
    <property type="project" value="UniProtKB-EC"/>
</dbReference>
<keyword evidence="2 7" id="KW-0560">Oxidoreductase</keyword>
<dbReference type="AlphaFoldDB" id="A0A2U3QFV7"/>
<feature type="binding site" evidence="4">
    <location>
        <position position="33"/>
    </location>
    <ligand>
        <name>NAD(+)</name>
        <dbReference type="ChEBI" id="CHEBI:57540"/>
    </ligand>
</feature>
<sequence>MWIKKIAVIGAGIMGGGIAQTAAQSGFDVLLADITGELAAKGFSRIRERLERRAAEGKISLKEKEEALSRIGISSRLDECRNADLIVEAVVEREDIKRDIFRKLDRLSKSETIFASNTSTISITRLAGATRRPERFIGMHFMNPAYVMRLVEVIRGLSTSEATTGIIKAVSMKMGKTPVVVQDSPGFVSNRVLMPMINEAVYCLQEGISSKEDIDTVMKLGANHPMGPLELADFIGLDTCLEILVILEEELGEKFRPCPLLRKMVASGRLGRKSGEGFYGYG</sequence>
<evidence type="ECO:0000256" key="3">
    <source>
        <dbReference type="PIRSR" id="PIRSR000105-1"/>
    </source>
</evidence>